<dbReference type="Proteomes" id="UP001187192">
    <property type="component" value="Unassembled WGS sequence"/>
</dbReference>
<dbReference type="PROSITE" id="PS50127">
    <property type="entry name" value="UBC_2"/>
    <property type="match status" value="1"/>
</dbReference>
<feature type="domain" description="UBC core" evidence="1">
    <location>
        <begin position="24"/>
        <end position="131"/>
    </location>
</feature>
<name>A0AA88E7U0_FICCA</name>
<evidence type="ECO:0000313" key="4">
    <source>
        <dbReference type="Proteomes" id="UP001187192"/>
    </source>
</evidence>
<dbReference type="InterPro" id="IPR016135">
    <property type="entry name" value="UBQ-conjugating_enzyme/RWD"/>
</dbReference>
<dbReference type="PANTHER" id="PTHR24067">
    <property type="entry name" value="UBIQUITIN-CONJUGATING ENZYME E2"/>
    <property type="match status" value="1"/>
</dbReference>
<sequence>MMSSTGPSSSAPASAWVATTSVSASGKRIQREMAELNMEPPPECSAGPKGDNLYHWVATIIGPPRTPYEGGIYFLDITFPSDYPFKPPKVLPTLKISSLNNPLVPGIAHLYLADRAKHDEVAAEWTLRFAK</sequence>
<organism evidence="2 4">
    <name type="scientific">Ficus carica</name>
    <name type="common">Common fig</name>
    <dbReference type="NCBI Taxonomy" id="3494"/>
    <lineage>
        <taxon>Eukaryota</taxon>
        <taxon>Viridiplantae</taxon>
        <taxon>Streptophyta</taxon>
        <taxon>Embryophyta</taxon>
        <taxon>Tracheophyta</taxon>
        <taxon>Spermatophyta</taxon>
        <taxon>Magnoliopsida</taxon>
        <taxon>eudicotyledons</taxon>
        <taxon>Gunneridae</taxon>
        <taxon>Pentapetalae</taxon>
        <taxon>rosids</taxon>
        <taxon>fabids</taxon>
        <taxon>Rosales</taxon>
        <taxon>Moraceae</taxon>
        <taxon>Ficeae</taxon>
        <taxon>Ficus</taxon>
    </lineage>
</organism>
<gene>
    <name evidence="2" type="ORF">TIFTF001_036947</name>
    <name evidence="3" type="ORF">TIFTF001_036966</name>
</gene>
<dbReference type="EMBL" id="BTGU01000518">
    <property type="protein sequence ID" value="GMN67904.1"/>
    <property type="molecule type" value="Genomic_DNA"/>
</dbReference>
<keyword evidence="4" id="KW-1185">Reference proteome</keyword>
<dbReference type="EMBL" id="BTGU01000516">
    <property type="protein sequence ID" value="GMN67885.1"/>
    <property type="molecule type" value="Genomic_DNA"/>
</dbReference>
<protein>
    <recommendedName>
        <fullName evidence="1">UBC core domain-containing protein</fullName>
    </recommendedName>
</protein>
<evidence type="ECO:0000259" key="1">
    <source>
        <dbReference type="PROSITE" id="PS50127"/>
    </source>
</evidence>
<dbReference type="Gene3D" id="3.10.110.10">
    <property type="entry name" value="Ubiquitin Conjugating Enzyme"/>
    <property type="match status" value="1"/>
</dbReference>
<evidence type="ECO:0000313" key="3">
    <source>
        <dbReference type="EMBL" id="GMN67904.1"/>
    </source>
</evidence>
<dbReference type="InterPro" id="IPR000608">
    <property type="entry name" value="UBC"/>
</dbReference>
<proteinExistence type="predicted"/>
<comment type="caution">
    <text evidence="2">The sequence shown here is derived from an EMBL/GenBank/DDBJ whole genome shotgun (WGS) entry which is preliminary data.</text>
</comment>
<dbReference type="AlphaFoldDB" id="A0AA88E7U0"/>
<dbReference type="SMART" id="SM00212">
    <property type="entry name" value="UBCc"/>
    <property type="match status" value="1"/>
</dbReference>
<dbReference type="Pfam" id="PF00179">
    <property type="entry name" value="UQ_con"/>
    <property type="match status" value="1"/>
</dbReference>
<accession>A0AA88E7U0</accession>
<dbReference type="InterPro" id="IPR050113">
    <property type="entry name" value="Ub_conjugating_enzyme"/>
</dbReference>
<dbReference type="SUPFAM" id="SSF54495">
    <property type="entry name" value="UBC-like"/>
    <property type="match status" value="1"/>
</dbReference>
<reference evidence="2" key="1">
    <citation type="submission" date="2023-07" db="EMBL/GenBank/DDBJ databases">
        <title>draft genome sequence of fig (Ficus carica).</title>
        <authorList>
            <person name="Takahashi T."/>
            <person name="Nishimura K."/>
        </authorList>
    </citation>
    <scope>NUCLEOTIDE SEQUENCE</scope>
</reference>
<evidence type="ECO:0000313" key="2">
    <source>
        <dbReference type="EMBL" id="GMN67885.1"/>
    </source>
</evidence>